<gene>
    <name evidence="2" type="ORF">D2N39_14760</name>
</gene>
<evidence type="ECO:0000313" key="2">
    <source>
        <dbReference type="EMBL" id="RID91152.1"/>
    </source>
</evidence>
<dbReference type="SUPFAM" id="SSF53474">
    <property type="entry name" value="alpha/beta-Hydrolases"/>
    <property type="match status" value="1"/>
</dbReference>
<feature type="compositionally biased region" description="Low complexity" evidence="1">
    <location>
        <begin position="795"/>
        <end position="810"/>
    </location>
</feature>
<dbReference type="InterPro" id="IPR051321">
    <property type="entry name" value="PHA/PHB_synthase"/>
</dbReference>
<dbReference type="PANTHER" id="PTHR36837">
    <property type="entry name" value="POLY(3-HYDROXYALKANOATE) POLYMERASE SUBUNIT PHAC"/>
    <property type="match status" value="1"/>
</dbReference>
<dbReference type="InterPro" id="IPR024501">
    <property type="entry name" value="DUF3141"/>
</dbReference>
<feature type="region of interest" description="Disordered" evidence="1">
    <location>
        <begin position="795"/>
        <end position="823"/>
    </location>
</feature>
<reference evidence="2 3" key="1">
    <citation type="submission" date="2018-09" db="EMBL/GenBank/DDBJ databases">
        <title>Gemmobacter lutimaris sp. nov., a marine bacterium isolated from tidal flat.</title>
        <authorList>
            <person name="Lee D.W."/>
            <person name="Yoo Y."/>
            <person name="Kim J.-J."/>
            <person name="Kim B.S."/>
        </authorList>
    </citation>
    <scope>NUCLEOTIDE SEQUENCE [LARGE SCALE GENOMIC DNA]</scope>
    <source>
        <strain evidence="2 3">YJ-T1-11</strain>
    </source>
</reference>
<dbReference type="RefSeq" id="WP_119135542.1">
    <property type="nucleotide sequence ID" value="NZ_QXXQ01000008.1"/>
</dbReference>
<dbReference type="OrthoDB" id="7231451at2"/>
<evidence type="ECO:0000256" key="1">
    <source>
        <dbReference type="SAM" id="MobiDB-lite"/>
    </source>
</evidence>
<name>A0A398BL63_9RHOB</name>
<dbReference type="InterPro" id="IPR029058">
    <property type="entry name" value="AB_hydrolase_fold"/>
</dbReference>
<dbReference type="AlphaFoldDB" id="A0A398BL63"/>
<dbReference type="Pfam" id="PF11339">
    <property type="entry name" value="DUF3141"/>
    <property type="match status" value="1"/>
</dbReference>
<dbReference type="PANTHER" id="PTHR36837:SF2">
    <property type="entry name" value="POLY(3-HYDROXYALKANOATE) POLYMERASE SUBUNIT PHAC"/>
    <property type="match status" value="1"/>
</dbReference>
<protein>
    <submittedName>
        <fullName evidence="2">DUF3141 domain-containing protein</fullName>
    </submittedName>
</protein>
<sequence length="823" mass="91539">MASVFEVLDPLRQTGLSRAQQDALDRLEGGMGQARAEIEAGAQTLRIQQAAAARHSRRIIETHSERARRLMAAGQALVEQLRDAQARGGLTTALAEYARDATERTILTADTLRKRGDIFLEHEAAGCPPVLIYDYEVIMDGRDMPFPCNYMLLKILPPEDVTIDPTRRPYVIIDPRAGHGPGIGGFKTDSQVGVALRAGHPVYFVAFRARPEPGQYLAYVTRAEAAFVREVMRRHPEAARPVVTGNCQGGWATLLLAATNPDLTGPIVVNGAPVEPWAGVVGDNPMRYNAGVLGGTWIPMFLSDLGGGIFDGAHLVQNFEMLNPGRTLFRKYTDLFRDIDAGDTAFLEFEKWWGGFFMLTEPEIRWIVEQLFVGNRLAKNEARIEPGRPVDLKAVRAPIIVFASHGDNITPPQQALNWIADTYADVAEIRIRGQRIVYMVHDQVGHLGIFVSSQIARKEHAEMGSTLETIEALAPGLYEMKIEDIEERDGRKLFTVSFHERSLDDIRALDDGFEDERPFAAVARASEVQAQIYDAVIRPVVRTGVTGTGAELSRALHPKRLERALASSKNPVMQQVAHTAERVRTDRNKAAADNPFLAAEALWVEGVEQAIDMIRDTRDMMYELTFYTLWSNPWMRSFGRTHESRRTLKNPDELRNLPEVASALYNIERGGFAEAVIRMLVLLAENRKGVRRDRLERSSKVLTQDEPFHSLGAERRAMIIHEQTLIATYEPERAVETLPCLLEDAAERALALQVVRFIPGAVDEMSPETRKLLERFHQVLGVPFRAETVTEDPLAALPARPAPAQAAAAPRDARGGNEASAER</sequence>
<proteinExistence type="predicted"/>
<evidence type="ECO:0000313" key="3">
    <source>
        <dbReference type="Proteomes" id="UP000266649"/>
    </source>
</evidence>
<accession>A0A398BL63</accession>
<dbReference type="EMBL" id="QXXQ01000008">
    <property type="protein sequence ID" value="RID91152.1"/>
    <property type="molecule type" value="Genomic_DNA"/>
</dbReference>
<organism evidence="2 3">
    <name type="scientific">Gemmobacter lutimaris</name>
    <dbReference type="NCBI Taxonomy" id="2306023"/>
    <lineage>
        <taxon>Bacteria</taxon>
        <taxon>Pseudomonadati</taxon>
        <taxon>Pseudomonadota</taxon>
        <taxon>Alphaproteobacteria</taxon>
        <taxon>Rhodobacterales</taxon>
        <taxon>Paracoccaceae</taxon>
        <taxon>Gemmobacter</taxon>
    </lineage>
</organism>
<feature type="compositionally biased region" description="Basic and acidic residues" evidence="1">
    <location>
        <begin position="811"/>
        <end position="823"/>
    </location>
</feature>
<dbReference type="Proteomes" id="UP000266649">
    <property type="component" value="Unassembled WGS sequence"/>
</dbReference>
<keyword evidence="3" id="KW-1185">Reference proteome</keyword>
<dbReference type="Gene3D" id="3.40.50.1820">
    <property type="entry name" value="alpha/beta hydrolase"/>
    <property type="match status" value="1"/>
</dbReference>
<comment type="caution">
    <text evidence="2">The sequence shown here is derived from an EMBL/GenBank/DDBJ whole genome shotgun (WGS) entry which is preliminary data.</text>
</comment>